<feature type="transmembrane region" description="Helical" evidence="1">
    <location>
        <begin position="93"/>
        <end position="113"/>
    </location>
</feature>
<dbReference type="Gene3D" id="3.40.50.2000">
    <property type="entry name" value="Glycogen Phosphorylase B"/>
    <property type="match status" value="2"/>
</dbReference>
<keyword evidence="1" id="KW-0472">Membrane</keyword>
<evidence type="ECO:0000259" key="2">
    <source>
        <dbReference type="Pfam" id="PF00534"/>
    </source>
</evidence>
<name>A0A2P2D2P3_9LEPT</name>
<dbReference type="Proteomes" id="UP000245076">
    <property type="component" value="Unassembled WGS sequence"/>
</dbReference>
<reference evidence="4 5" key="1">
    <citation type="submission" date="2018-02" db="EMBL/GenBank/DDBJ databases">
        <title>Novel Leptospira species isolated from soil and water in Japan.</title>
        <authorList>
            <person name="Nakao R."/>
            <person name="Masuzawa T."/>
        </authorList>
    </citation>
    <scope>NUCLEOTIDE SEQUENCE [LARGE SCALE GENOMIC DNA]</scope>
    <source>
        <strain evidence="4 5">E8</strain>
    </source>
</reference>
<dbReference type="Pfam" id="PF00534">
    <property type="entry name" value="Glycos_transf_1"/>
    <property type="match status" value="1"/>
</dbReference>
<proteinExistence type="predicted"/>
<dbReference type="Pfam" id="PF13439">
    <property type="entry name" value="Glyco_transf_4"/>
    <property type="match status" value="1"/>
</dbReference>
<evidence type="ECO:0000313" key="4">
    <source>
        <dbReference type="EMBL" id="GBF38923.1"/>
    </source>
</evidence>
<evidence type="ECO:0000259" key="3">
    <source>
        <dbReference type="Pfam" id="PF13439"/>
    </source>
</evidence>
<dbReference type="RefSeq" id="WP_108928607.1">
    <property type="nucleotide sequence ID" value="NZ_BFAY01000011.1"/>
</dbReference>
<organism evidence="4 5">
    <name type="scientific">Leptospira johnsonii</name>
    <dbReference type="NCBI Taxonomy" id="1917820"/>
    <lineage>
        <taxon>Bacteria</taxon>
        <taxon>Pseudomonadati</taxon>
        <taxon>Spirochaetota</taxon>
        <taxon>Spirochaetia</taxon>
        <taxon>Leptospirales</taxon>
        <taxon>Leptospiraceae</taxon>
        <taxon>Leptospira</taxon>
    </lineage>
</organism>
<dbReference type="InterPro" id="IPR028098">
    <property type="entry name" value="Glyco_trans_4-like_N"/>
</dbReference>
<keyword evidence="5" id="KW-1185">Reference proteome</keyword>
<accession>A0A2P2D2P3</accession>
<keyword evidence="1" id="KW-0812">Transmembrane</keyword>
<evidence type="ECO:0000313" key="5">
    <source>
        <dbReference type="Proteomes" id="UP000245076"/>
    </source>
</evidence>
<dbReference type="PANTHER" id="PTHR45947:SF15">
    <property type="entry name" value="TEICHURONIC ACID BIOSYNTHESIS GLYCOSYLTRANSFERASE TUAC-RELATED"/>
    <property type="match status" value="1"/>
</dbReference>
<keyword evidence="4" id="KW-0808">Transferase</keyword>
<dbReference type="PANTHER" id="PTHR45947">
    <property type="entry name" value="SULFOQUINOVOSYL TRANSFERASE SQD2"/>
    <property type="match status" value="1"/>
</dbReference>
<comment type="caution">
    <text evidence="4">The sequence shown here is derived from an EMBL/GenBank/DDBJ whole genome shotgun (WGS) entry which is preliminary data.</text>
</comment>
<keyword evidence="1" id="KW-1133">Transmembrane helix</keyword>
<dbReference type="SUPFAM" id="SSF53756">
    <property type="entry name" value="UDP-Glycosyltransferase/glycogen phosphorylase"/>
    <property type="match status" value="1"/>
</dbReference>
<evidence type="ECO:0000256" key="1">
    <source>
        <dbReference type="SAM" id="Phobius"/>
    </source>
</evidence>
<dbReference type="EMBL" id="BFAY01000011">
    <property type="protein sequence ID" value="GBF38923.1"/>
    <property type="molecule type" value="Genomic_DNA"/>
</dbReference>
<protein>
    <submittedName>
        <fullName evidence="4">Glycosyltransferase, group 1 family protein</fullName>
    </submittedName>
</protein>
<feature type="domain" description="Glycosyltransferase subfamily 4-like N-terminal" evidence="3">
    <location>
        <begin position="102"/>
        <end position="211"/>
    </location>
</feature>
<feature type="domain" description="Glycosyl transferase family 1" evidence="2">
    <location>
        <begin position="223"/>
        <end position="386"/>
    </location>
</feature>
<dbReference type="OrthoDB" id="9815550at2"/>
<dbReference type="InterPro" id="IPR050194">
    <property type="entry name" value="Glycosyltransferase_grp1"/>
</dbReference>
<dbReference type="AlphaFoldDB" id="A0A2P2D2P3"/>
<dbReference type="InterPro" id="IPR001296">
    <property type="entry name" value="Glyco_trans_1"/>
</dbReference>
<gene>
    <name evidence="4" type="ORF">LPTSP1_19180</name>
</gene>
<dbReference type="GO" id="GO:0016757">
    <property type="term" value="F:glycosyltransferase activity"/>
    <property type="evidence" value="ECO:0007669"/>
    <property type="project" value="InterPro"/>
</dbReference>
<sequence>MQKIEKILLISSTFPASERDDVPGFVKDQVLALKKLHPETEFVVLAPHDSLSNTKKETKYKEYIERRFHYFWPFSLEKLAGHGIMPTLKKNKLYFLMIPFLFLFEVLSLFILVRKFRPDYIYAHWFTPQGISAGIVSLISGTKFVFTSHSSDVIILKKFPILGSAMVRFFSKHAKAITVVSRRSYEKLRSFFSQKDWKTISAKVKIIPMGVYLAPNLSTGALSKDKKSNIAFIGRFVEKKGIHYLIPAFEKYFSADPESELKIAGDGPWKEKLLSLANSVNLPQDKIQFLGYLQGEKKQNFLQESDIIVVPSIISKDGDSEGLPVVLLEGMASGKICIATFESGADDIIEDGINGFLIPEKDPDAISNSLLKIKSLSLEQKTNIQRKAVETAANYEWSTVAEQHWDFLFHDEH</sequence>